<feature type="transmembrane region" description="Helical" evidence="1">
    <location>
        <begin position="7"/>
        <end position="30"/>
    </location>
</feature>
<dbReference type="STRING" id="291169.A9E74_01568"/>
<feature type="transmembrane region" description="Helical" evidence="1">
    <location>
        <begin position="84"/>
        <end position="101"/>
    </location>
</feature>
<dbReference type="InterPro" id="IPR008457">
    <property type="entry name" value="Cu-R_CopD_dom"/>
</dbReference>
<keyword evidence="1" id="KW-1133">Transmembrane helix</keyword>
<feature type="transmembrane region" description="Helical" evidence="1">
    <location>
        <begin position="129"/>
        <end position="149"/>
    </location>
</feature>
<comment type="caution">
    <text evidence="3">The sequence shown here is derived from an EMBL/GenBank/DDBJ whole genome shotgun (WGS) entry which is preliminary data.</text>
</comment>
<keyword evidence="1" id="KW-0472">Membrane</keyword>
<dbReference type="GO" id="GO:0016020">
    <property type="term" value="C:membrane"/>
    <property type="evidence" value="ECO:0007669"/>
    <property type="project" value="InterPro"/>
</dbReference>
<keyword evidence="4" id="KW-1185">Reference proteome</keyword>
<evidence type="ECO:0000259" key="2">
    <source>
        <dbReference type="Pfam" id="PF05425"/>
    </source>
</evidence>
<accession>A0A1E3GTP6</accession>
<protein>
    <submittedName>
        <fullName evidence="3">Copper resistance protein D</fullName>
    </submittedName>
</protein>
<dbReference type="Pfam" id="PF05425">
    <property type="entry name" value="CopD"/>
    <property type="match status" value="1"/>
</dbReference>
<evidence type="ECO:0000256" key="1">
    <source>
        <dbReference type="SAM" id="Phobius"/>
    </source>
</evidence>
<name>A0A1E3GTP6_9GAMM</name>
<dbReference type="AlphaFoldDB" id="A0A1E3GTP6"/>
<sequence length="150" mass="16976">MGIAISLHLLASVIWVGGLFFAFMFLRPVAATLLEPEQRFPLWANVFKRFFPWVWASVVTILITGLGMIFMLGGMGAVGVHVHIMLLLGIFMILLFMHVFFNPFRKLKWAVAEHDWIASANELDKIRKFVRANLILGLIVIVIGSAGRYF</sequence>
<feature type="domain" description="Copper resistance protein D" evidence="2">
    <location>
        <begin position="45"/>
        <end position="144"/>
    </location>
</feature>
<gene>
    <name evidence="3" type="ORF">A9E74_01568</name>
</gene>
<keyword evidence="1" id="KW-0812">Transmembrane</keyword>
<proteinExistence type="predicted"/>
<dbReference type="RefSeq" id="WP_069296029.1">
    <property type="nucleotide sequence ID" value="NZ_MCRI01000014.1"/>
</dbReference>
<dbReference type="PATRIC" id="fig|291169.3.peg.1576"/>
<dbReference type="EMBL" id="MCRI01000014">
    <property type="protein sequence ID" value="ODN66741.1"/>
    <property type="molecule type" value="Genomic_DNA"/>
</dbReference>
<evidence type="ECO:0000313" key="3">
    <source>
        <dbReference type="EMBL" id="ODN66741.1"/>
    </source>
</evidence>
<reference evidence="3 4" key="1">
    <citation type="submission" date="2016-07" db="EMBL/GenBank/DDBJ databases">
        <title>Draft Genome Sequence of Methylophaga muralis Bur 1.</title>
        <authorList>
            <person name="Vasilenko O.V."/>
            <person name="Doronina N.V."/>
            <person name="Shmareva M.N."/>
            <person name="Tarlachkov S.V."/>
            <person name="Mustakhimov I."/>
            <person name="Trotsenko Y.A."/>
        </authorList>
    </citation>
    <scope>NUCLEOTIDE SEQUENCE [LARGE SCALE GENOMIC DNA]</scope>
    <source>
        <strain evidence="3 4">Bur 1</strain>
    </source>
</reference>
<feature type="transmembrane region" description="Helical" evidence="1">
    <location>
        <begin position="50"/>
        <end position="72"/>
    </location>
</feature>
<organism evidence="3 4">
    <name type="scientific">Methylophaga muralis</name>
    <dbReference type="NCBI Taxonomy" id="291169"/>
    <lineage>
        <taxon>Bacteria</taxon>
        <taxon>Pseudomonadati</taxon>
        <taxon>Pseudomonadota</taxon>
        <taxon>Gammaproteobacteria</taxon>
        <taxon>Thiotrichales</taxon>
        <taxon>Piscirickettsiaceae</taxon>
        <taxon>Methylophaga</taxon>
    </lineage>
</organism>
<dbReference type="Proteomes" id="UP000094379">
    <property type="component" value="Unassembled WGS sequence"/>
</dbReference>
<evidence type="ECO:0000313" key="4">
    <source>
        <dbReference type="Proteomes" id="UP000094379"/>
    </source>
</evidence>